<dbReference type="PANTHER" id="PTHR20858">
    <property type="entry name" value="PHOSPHOMETHYLPYRIMIDINE KINASE"/>
    <property type="match status" value="1"/>
</dbReference>
<dbReference type="GO" id="GO:0008972">
    <property type="term" value="F:phosphomethylpyrimidine kinase activity"/>
    <property type="evidence" value="ECO:0007669"/>
    <property type="project" value="InterPro"/>
</dbReference>
<keyword evidence="3" id="KW-0808">Transferase</keyword>
<keyword evidence="6 15" id="KW-0418">Kinase</keyword>
<dbReference type="EMBL" id="AEBR01000006">
    <property type="protein sequence ID" value="EFM84062.1"/>
    <property type="molecule type" value="Genomic_DNA"/>
</dbReference>
<evidence type="ECO:0000256" key="10">
    <source>
        <dbReference type="ARBA" id="ARBA00042348"/>
    </source>
</evidence>
<evidence type="ECO:0000256" key="13">
    <source>
        <dbReference type="ARBA" id="ARBA00049293"/>
    </source>
</evidence>
<dbReference type="SUPFAM" id="SSF53613">
    <property type="entry name" value="Ribokinase-like"/>
    <property type="match status" value="1"/>
</dbReference>
<proteinExistence type="inferred from homology"/>
<dbReference type="GO" id="GO:0005829">
    <property type="term" value="C:cytosol"/>
    <property type="evidence" value="ECO:0007669"/>
    <property type="project" value="TreeGrafter"/>
</dbReference>
<dbReference type="AlphaFoldDB" id="A0A125W921"/>
<dbReference type="CDD" id="cd01169">
    <property type="entry name" value="HMPP_kinase"/>
    <property type="match status" value="1"/>
</dbReference>
<dbReference type="NCBIfam" id="NF009078">
    <property type="entry name" value="PRK12413.1"/>
    <property type="match status" value="1"/>
</dbReference>
<sequence>MYKGAKQMTKIILTIGGSDPFSGGGIQTDLKTFENHQVFGLSTLTCLATAPKNHFQIHDLETSLVKEQLASIPAGSLDGIKIGLIHSEESMLQIATFLKKHAGLPVVLDPVLAFKETTSVYEKRYMQLLIEKLFPFATIITPNLKEAELLIGRKLTTVEEVQQAAEELNSLGAATVVIKGGNRWLGQEARDFFYDGQQHIQLVKEKVMAHTIDGAGCSFASAIGANLVKGYPLIEAVDLAKTYVHEAIVSGVQLNAAFGSVWHEGLLAGGVADNDKKN</sequence>
<evidence type="ECO:0000313" key="16">
    <source>
        <dbReference type="Proteomes" id="UP000004846"/>
    </source>
</evidence>
<reference evidence="15 16" key="1">
    <citation type="submission" date="2010-07" db="EMBL/GenBank/DDBJ databases">
        <authorList>
            <person name="Sid Ahmed O."/>
        </authorList>
    </citation>
    <scope>NUCLEOTIDE SEQUENCE [LARGE SCALE GENOMIC DNA]</scope>
    <source>
        <strain evidence="15 16">TX4248</strain>
    </source>
</reference>
<dbReference type="GO" id="GO:0046872">
    <property type="term" value="F:metal ion binding"/>
    <property type="evidence" value="ECO:0007669"/>
    <property type="project" value="UniProtKB-KW"/>
</dbReference>
<evidence type="ECO:0000313" key="15">
    <source>
        <dbReference type="EMBL" id="EFM84062.1"/>
    </source>
</evidence>
<dbReference type="GO" id="GO:0005524">
    <property type="term" value="F:ATP binding"/>
    <property type="evidence" value="ECO:0007669"/>
    <property type="project" value="UniProtKB-KW"/>
</dbReference>
<evidence type="ECO:0000256" key="2">
    <source>
        <dbReference type="ARBA" id="ARBA00012104"/>
    </source>
</evidence>
<dbReference type="Gene3D" id="3.40.1190.20">
    <property type="match status" value="1"/>
</dbReference>
<dbReference type="Pfam" id="PF08543">
    <property type="entry name" value="Phos_pyr_kin"/>
    <property type="match status" value="1"/>
</dbReference>
<evidence type="ECO:0000256" key="3">
    <source>
        <dbReference type="ARBA" id="ARBA00022679"/>
    </source>
</evidence>
<dbReference type="RefSeq" id="WP_002385835.1">
    <property type="nucleotide sequence ID" value="NZ_GL454412.1"/>
</dbReference>
<evidence type="ECO:0000256" key="9">
    <source>
        <dbReference type="ARBA" id="ARBA00042307"/>
    </source>
</evidence>
<comment type="caution">
    <text evidence="15">The sequence shown here is derived from an EMBL/GenBank/DDBJ whole genome shotgun (WGS) entry which is preliminary data.</text>
</comment>
<dbReference type="GeneID" id="60894204"/>
<keyword evidence="5" id="KW-0547">Nucleotide-binding</keyword>
<keyword evidence="8" id="KW-0460">Magnesium</keyword>
<dbReference type="Proteomes" id="UP000004846">
    <property type="component" value="Unassembled WGS sequence"/>
</dbReference>
<evidence type="ECO:0000256" key="7">
    <source>
        <dbReference type="ARBA" id="ARBA00022840"/>
    </source>
</evidence>
<gene>
    <name evidence="15" type="ORF">HMPREF9498_00290</name>
</gene>
<evidence type="ECO:0000259" key="14">
    <source>
        <dbReference type="Pfam" id="PF08543"/>
    </source>
</evidence>
<accession>A0A125W921</accession>
<feature type="domain" description="Pyridoxamine kinase/Phosphomethylpyrimidine kinase" evidence="14">
    <location>
        <begin position="19"/>
        <end position="261"/>
    </location>
</feature>
<dbReference type="GO" id="GO:0008478">
    <property type="term" value="F:pyridoxal kinase activity"/>
    <property type="evidence" value="ECO:0007669"/>
    <property type="project" value="UniProtKB-EC"/>
</dbReference>
<dbReference type="GO" id="GO:0009228">
    <property type="term" value="P:thiamine biosynthetic process"/>
    <property type="evidence" value="ECO:0007669"/>
    <property type="project" value="InterPro"/>
</dbReference>
<evidence type="ECO:0000256" key="12">
    <source>
        <dbReference type="ARBA" id="ARBA00042531"/>
    </source>
</evidence>
<comment type="catalytic activity">
    <reaction evidence="13">
        <text>pyridoxal + ATP = pyridoxal 5'-phosphate + ADP + H(+)</text>
        <dbReference type="Rhea" id="RHEA:10224"/>
        <dbReference type="ChEBI" id="CHEBI:15378"/>
        <dbReference type="ChEBI" id="CHEBI:17310"/>
        <dbReference type="ChEBI" id="CHEBI:30616"/>
        <dbReference type="ChEBI" id="CHEBI:456216"/>
        <dbReference type="ChEBI" id="CHEBI:597326"/>
        <dbReference type="EC" id="2.7.1.35"/>
    </reaction>
</comment>
<keyword evidence="7" id="KW-0067">ATP-binding</keyword>
<name>A0A125W921_ENTFL</name>
<dbReference type="EC" id="2.7.1.35" evidence="2"/>
<dbReference type="InterPro" id="IPR004399">
    <property type="entry name" value="HMP/HMP-P_kinase_dom"/>
</dbReference>
<dbReference type="InterPro" id="IPR029056">
    <property type="entry name" value="Ribokinase-like"/>
</dbReference>
<keyword evidence="4" id="KW-0479">Metal-binding</keyword>
<evidence type="ECO:0000256" key="11">
    <source>
        <dbReference type="ARBA" id="ARBA00042396"/>
    </source>
</evidence>
<evidence type="ECO:0000256" key="5">
    <source>
        <dbReference type="ARBA" id="ARBA00022741"/>
    </source>
</evidence>
<dbReference type="PANTHER" id="PTHR20858:SF19">
    <property type="entry name" value="PYRIDOXINE KINASE"/>
    <property type="match status" value="1"/>
</dbReference>
<dbReference type="InterPro" id="IPR013749">
    <property type="entry name" value="PM/HMP-P_kinase-1"/>
</dbReference>
<evidence type="ECO:0000256" key="1">
    <source>
        <dbReference type="ARBA" id="ARBA00009879"/>
    </source>
</evidence>
<evidence type="ECO:0000256" key="4">
    <source>
        <dbReference type="ARBA" id="ARBA00022723"/>
    </source>
</evidence>
<protein>
    <recommendedName>
        <fullName evidence="2">pyridoxal kinase</fullName>
        <ecNumber evidence="2">2.7.1.35</ecNumber>
    </recommendedName>
    <alternativeName>
        <fullName evidence="10">PN/PL/PM kinase</fullName>
    </alternativeName>
    <alternativeName>
        <fullName evidence="11">Pyridoxal kinase</fullName>
    </alternativeName>
    <alternativeName>
        <fullName evidence="9">Pyridoxamine kinase</fullName>
    </alternativeName>
    <alternativeName>
        <fullName evidence="12">Vitamin B6 kinase</fullName>
    </alternativeName>
</protein>
<evidence type="ECO:0000256" key="8">
    <source>
        <dbReference type="ARBA" id="ARBA00022842"/>
    </source>
</evidence>
<evidence type="ECO:0000256" key="6">
    <source>
        <dbReference type="ARBA" id="ARBA00022777"/>
    </source>
</evidence>
<organism evidence="15 16">
    <name type="scientific">Enterococcus faecalis TX4248</name>
    <dbReference type="NCBI Taxonomy" id="749495"/>
    <lineage>
        <taxon>Bacteria</taxon>
        <taxon>Bacillati</taxon>
        <taxon>Bacillota</taxon>
        <taxon>Bacilli</taxon>
        <taxon>Lactobacillales</taxon>
        <taxon>Enterococcaceae</taxon>
        <taxon>Enterococcus</taxon>
    </lineage>
</organism>
<dbReference type="GO" id="GO:0008902">
    <property type="term" value="F:hydroxymethylpyrimidine kinase activity"/>
    <property type="evidence" value="ECO:0007669"/>
    <property type="project" value="TreeGrafter"/>
</dbReference>
<comment type="similarity">
    <text evidence="1">Belongs to the ThiD family.</text>
</comment>
<dbReference type="HOGENOM" id="CLU_020520_0_0_9"/>